<feature type="domain" description="C-type lectin" evidence="4">
    <location>
        <begin position="151"/>
        <end position="274"/>
    </location>
</feature>
<dbReference type="InterPro" id="IPR001304">
    <property type="entry name" value="C-type_lectin-like"/>
</dbReference>
<feature type="coiled-coil region" evidence="2">
    <location>
        <begin position="86"/>
        <end position="120"/>
    </location>
</feature>
<feature type="transmembrane region" description="Helical" evidence="3">
    <location>
        <begin position="48"/>
        <end position="73"/>
    </location>
</feature>
<dbReference type="STRING" id="94237.ENSMMOP00000022489"/>
<keyword evidence="3" id="KW-1133">Transmembrane helix</keyword>
<evidence type="ECO:0000256" key="2">
    <source>
        <dbReference type="SAM" id="Coils"/>
    </source>
</evidence>
<dbReference type="InterPro" id="IPR016187">
    <property type="entry name" value="CTDL_fold"/>
</dbReference>
<dbReference type="PANTHER" id="PTHR45710:SF28">
    <property type="entry name" value="C-TYPE LECTIN DOMAIN FAMILY 4 MEMBER C ISOFORM 1"/>
    <property type="match status" value="1"/>
</dbReference>
<keyword evidence="3" id="KW-0812">Transmembrane</keyword>
<keyword evidence="2" id="KW-0175">Coiled coil</keyword>
<dbReference type="SUPFAM" id="SSF56436">
    <property type="entry name" value="C-type lectin-like"/>
    <property type="match status" value="1"/>
</dbReference>
<dbReference type="PROSITE" id="PS50041">
    <property type="entry name" value="C_TYPE_LECTIN_2"/>
    <property type="match status" value="1"/>
</dbReference>
<dbReference type="InterPro" id="IPR016186">
    <property type="entry name" value="C-type_lectin-like/link_sf"/>
</dbReference>
<dbReference type="Pfam" id="PF00059">
    <property type="entry name" value="Lectin_C"/>
    <property type="match status" value="1"/>
</dbReference>
<proteinExistence type="predicted"/>
<keyword evidence="3" id="KW-0472">Membrane</keyword>
<evidence type="ECO:0000256" key="1">
    <source>
        <dbReference type="ARBA" id="ARBA00004401"/>
    </source>
</evidence>
<dbReference type="GO" id="GO:0005886">
    <property type="term" value="C:plasma membrane"/>
    <property type="evidence" value="ECO:0007669"/>
    <property type="project" value="UniProtKB-SubCell"/>
</dbReference>
<organism evidence="5 6">
    <name type="scientific">Mola mola</name>
    <name type="common">Ocean sunfish</name>
    <name type="synonym">Tetraodon mola</name>
    <dbReference type="NCBI Taxonomy" id="94237"/>
    <lineage>
        <taxon>Eukaryota</taxon>
        <taxon>Metazoa</taxon>
        <taxon>Chordata</taxon>
        <taxon>Craniata</taxon>
        <taxon>Vertebrata</taxon>
        <taxon>Euteleostomi</taxon>
        <taxon>Actinopterygii</taxon>
        <taxon>Neopterygii</taxon>
        <taxon>Teleostei</taxon>
        <taxon>Neoteleostei</taxon>
        <taxon>Acanthomorphata</taxon>
        <taxon>Eupercaria</taxon>
        <taxon>Tetraodontiformes</taxon>
        <taxon>Molidae</taxon>
        <taxon>Mola</taxon>
    </lineage>
</organism>
<sequence>MEDELNYATATFRKNCISAYEQYLTFCFKRVCFCLFSVEIKNKAHQHLVLHVVAASLAVICVALVSIVIVLIIQFNTVISGQQRENIKLMARNEQLCADKADLERQTEELTRDRDQLNWTIGVILEYEKFPVNDLCPQKVCKPCLDGWVRFHLKCYLFAETLYYYNWRSWDGSRSKCREIQADLVVIESQEEQEFINNHTKFYNDELHGYWIGLSTKNVLGTWEWIDGSNLTVSYWKTQKAGYRVSCGLTLSHGDPLAKWNKASCDMKNRWICETKSLLN</sequence>
<dbReference type="OMA" id="ICETRVL"/>
<dbReference type="Proteomes" id="UP000261620">
    <property type="component" value="Unplaced"/>
</dbReference>
<reference evidence="5" key="2">
    <citation type="submission" date="2025-09" db="UniProtKB">
        <authorList>
            <consortium name="Ensembl"/>
        </authorList>
    </citation>
    <scope>IDENTIFICATION</scope>
</reference>
<dbReference type="PANTHER" id="PTHR45710">
    <property type="entry name" value="C-TYPE LECTIN DOMAIN-CONTAINING PROTEIN 180"/>
    <property type="match status" value="1"/>
</dbReference>
<protein>
    <recommendedName>
        <fullName evidence="4">C-type lectin domain-containing protein</fullName>
    </recommendedName>
</protein>
<comment type="subcellular location">
    <subcellularLocation>
        <location evidence="1">Cell membrane</location>
        <topology evidence="1">Single-pass type II membrane protein</topology>
    </subcellularLocation>
</comment>
<evidence type="ECO:0000313" key="5">
    <source>
        <dbReference type="Ensembl" id="ENSMMOP00000022489.1"/>
    </source>
</evidence>
<accession>A0A3Q3XA74</accession>
<evidence type="ECO:0000256" key="3">
    <source>
        <dbReference type="SAM" id="Phobius"/>
    </source>
</evidence>
<dbReference type="InterPro" id="IPR050828">
    <property type="entry name" value="C-type_lectin/matrix_domain"/>
</dbReference>
<dbReference type="Ensembl" id="ENSMMOT00000022860.1">
    <property type="protein sequence ID" value="ENSMMOP00000022489.1"/>
    <property type="gene ID" value="ENSMMOG00000017090.1"/>
</dbReference>
<keyword evidence="6" id="KW-1185">Reference proteome</keyword>
<dbReference type="SMART" id="SM00034">
    <property type="entry name" value="CLECT"/>
    <property type="match status" value="1"/>
</dbReference>
<evidence type="ECO:0000313" key="6">
    <source>
        <dbReference type="Proteomes" id="UP000261620"/>
    </source>
</evidence>
<reference evidence="5" key="1">
    <citation type="submission" date="2025-08" db="UniProtKB">
        <authorList>
            <consortium name="Ensembl"/>
        </authorList>
    </citation>
    <scope>IDENTIFICATION</scope>
</reference>
<dbReference type="Gene3D" id="3.10.100.10">
    <property type="entry name" value="Mannose-Binding Protein A, subunit A"/>
    <property type="match status" value="1"/>
</dbReference>
<evidence type="ECO:0000259" key="4">
    <source>
        <dbReference type="PROSITE" id="PS50041"/>
    </source>
</evidence>
<dbReference type="AlphaFoldDB" id="A0A3Q3XA74"/>
<name>A0A3Q3XA74_MOLML</name>